<dbReference type="RefSeq" id="WP_057788542.1">
    <property type="nucleotide sequence ID" value="NZ_JQCD01000030.1"/>
</dbReference>
<dbReference type="PRINTS" id="PR01264">
    <property type="entry name" value="MECHCHANNEL"/>
</dbReference>
<feature type="transmembrane region" description="Helical" evidence="9">
    <location>
        <begin position="20"/>
        <end position="38"/>
    </location>
</feature>
<comment type="function">
    <text evidence="9">Channel that opens in response to stretch forces in the membrane lipid bilayer. May participate in the regulation of osmotic pressure changes within the cell.</text>
</comment>
<keyword evidence="4 9" id="KW-0812">Transmembrane</keyword>
<keyword evidence="6 9" id="KW-0406">Ion transport</keyword>
<comment type="subunit">
    <text evidence="9">Homopentamer.</text>
</comment>
<comment type="subcellular location">
    <subcellularLocation>
        <location evidence="9">Cell membrane</location>
        <topology evidence="9">Multi-pass membrane protein</topology>
    </subcellularLocation>
    <subcellularLocation>
        <location evidence="1">Membrane</location>
        <topology evidence="1">Multi-pass membrane protein</topology>
    </subcellularLocation>
</comment>
<keyword evidence="2 9" id="KW-0813">Transport</keyword>
<evidence type="ECO:0000313" key="10">
    <source>
        <dbReference type="EMBL" id="KRN76314.1"/>
    </source>
</evidence>
<keyword evidence="8 9" id="KW-0407">Ion channel</keyword>
<dbReference type="STRING" id="1620.IV67_GL000890"/>
<dbReference type="GO" id="GO:0005886">
    <property type="term" value="C:plasma membrane"/>
    <property type="evidence" value="ECO:0007669"/>
    <property type="project" value="UniProtKB-SubCell"/>
</dbReference>
<evidence type="ECO:0000256" key="4">
    <source>
        <dbReference type="ARBA" id="ARBA00022692"/>
    </source>
</evidence>
<evidence type="ECO:0000256" key="1">
    <source>
        <dbReference type="ARBA" id="ARBA00004141"/>
    </source>
</evidence>
<dbReference type="NCBIfam" id="TIGR00220">
    <property type="entry name" value="mscL"/>
    <property type="match status" value="1"/>
</dbReference>
<dbReference type="InterPro" id="IPR037673">
    <property type="entry name" value="MSC/AndL"/>
</dbReference>
<comment type="similarity">
    <text evidence="9">Belongs to the MscL family.</text>
</comment>
<keyword evidence="11" id="KW-1185">Reference proteome</keyword>
<feature type="transmembrane region" description="Helical" evidence="9">
    <location>
        <begin position="69"/>
        <end position="90"/>
    </location>
</feature>
<sequence length="145" mass="16214">MKSFFKEFRDFVADGNIMDMAIAFIMGGAFQTLLTALVDDIFMPIIGIFTGSISFTEFVFHIGPAQIKMGSFISSTITFLLTAFVIFLMIKSMNKARQLATGKNPEDEEADPTELEVLQSILEQLEQQNTPTSNKQITSQQNLEK</sequence>
<name>A0A0R2JP83_9LACO</name>
<evidence type="ECO:0000256" key="7">
    <source>
        <dbReference type="ARBA" id="ARBA00023136"/>
    </source>
</evidence>
<keyword evidence="3 9" id="KW-1003">Cell membrane</keyword>
<dbReference type="SUPFAM" id="SSF81330">
    <property type="entry name" value="Gated mechanosensitive channel"/>
    <property type="match status" value="1"/>
</dbReference>
<evidence type="ECO:0000313" key="11">
    <source>
        <dbReference type="Proteomes" id="UP000051673"/>
    </source>
</evidence>
<evidence type="ECO:0000256" key="2">
    <source>
        <dbReference type="ARBA" id="ARBA00022448"/>
    </source>
</evidence>
<feature type="transmembrane region" description="Helical" evidence="9">
    <location>
        <begin position="45"/>
        <end position="63"/>
    </location>
</feature>
<dbReference type="Pfam" id="PF01741">
    <property type="entry name" value="MscL"/>
    <property type="match status" value="1"/>
</dbReference>
<evidence type="ECO:0000256" key="3">
    <source>
        <dbReference type="ARBA" id="ARBA00022475"/>
    </source>
</evidence>
<evidence type="ECO:0000256" key="6">
    <source>
        <dbReference type="ARBA" id="ARBA00023065"/>
    </source>
</evidence>
<evidence type="ECO:0000256" key="8">
    <source>
        <dbReference type="ARBA" id="ARBA00023303"/>
    </source>
</evidence>
<accession>A0A0R2JP83</accession>
<organism evidence="10 11">
    <name type="scientific">Weissella minor</name>
    <dbReference type="NCBI Taxonomy" id="1620"/>
    <lineage>
        <taxon>Bacteria</taxon>
        <taxon>Bacillati</taxon>
        <taxon>Bacillota</taxon>
        <taxon>Bacilli</taxon>
        <taxon>Lactobacillales</taxon>
        <taxon>Lactobacillaceae</taxon>
        <taxon>Weissella</taxon>
    </lineage>
</organism>
<proteinExistence type="inferred from homology"/>
<comment type="caution">
    <text evidence="10">The sequence shown here is derived from an EMBL/GenBank/DDBJ whole genome shotgun (WGS) entry which is preliminary data.</text>
</comment>
<dbReference type="InterPro" id="IPR036019">
    <property type="entry name" value="MscL_channel"/>
</dbReference>
<gene>
    <name evidence="9" type="primary">mscL</name>
    <name evidence="10" type="ORF">IV67_GL000890</name>
</gene>
<dbReference type="PATRIC" id="fig|1620.3.peg.906"/>
<dbReference type="OrthoDB" id="9810350at2"/>
<dbReference type="InterPro" id="IPR001185">
    <property type="entry name" value="MS_channel"/>
</dbReference>
<dbReference type="Proteomes" id="UP000051673">
    <property type="component" value="Unassembled WGS sequence"/>
</dbReference>
<keyword evidence="7 9" id="KW-0472">Membrane</keyword>
<dbReference type="PANTHER" id="PTHR30266:SF2">
    <property type="entry name" value="LARGE-CONDUCTANCE MECHANOSENSITIVE CHANNEL"/>
    <property type="match status" value="1"/>
</dbReference>
<dbReference type="AlphaFoldDB" id="A0A0R2JP83"/>
<evidence type="ECO:0000256" key="9">
    <source>
        <dbReference type="HAMAP-Rule" id="MF_00115"/>
    </source>
</evidence>
<dbReference type="Gene3D" id="1.10.1200.120">
    <property type="entry name" value="Large-conductance mechanosensitive channel, MscL, domain 1"/>
    <property type="match status" value="1"/>
</dbReference>
<evidence type="ECO:0000256" key="5">
    <source>
        <dbReference type="ARBA" id="ARBA00022989"/>
    </source>
</evidence>
<dbReference type="EMBL" id="JQCD01000030">
    <property type="protein sequence ID" value="KRN76314.1"/>
    <property type="molecule type" value="Genomic_DNA"/>
</dbReference>
<keyword evidence="5 9" id="KW-1133">Transmembrane helix</keyword>
<dbReference type="GO" id="GO:0008381">
    <property type="term" value="F:mechanosensitive monoatomic ion channel activity"/>
    <property type="evidence" value="ECO:0007669"/>
    <property type="project" value="UniProtKB-UniRule"/>
</dbReference>
<dbReference type="HAMAP" id="MF_00115">
    <property type="entry name" value="MscL"/>
    <property type="match status" value="1"/>
</dbReference>
<dbReference type="PANTHER" id="PTHR30266">
    <property type="entry name" value="MECHANOSENSITIVE CHANNEL MSCL"/>
    <property type="match status" value="1"/>
</dbReference>
<reference evidence="10 11" key="1">
    <citation type="journal article" date="2015" name="Genome Announc.">
        <title>Expanding the biotechnology potential of lactobacilli through comparative genomics of 213 strains and associated genera.</title>
        <authorList>
            <person name="Sun Z."/>
            <person name="Harris H.M."/>
            <person name="McCann A."/>
            <person name="Guo C."/>
            <person name="Argimon S."/>
            <person name="Zhang W."/>
            <person name="Yang X."/>
            <person name="Jeffery I.B."/>
            <person name="Cooney J.C."/>
            <person name="Kagawa T.F."/>
            <person name="Liu W."/>
            <person name="Song Y."/>
            <person name="Salvetti E."/>
            <person name="Wrobel A."/>
            <person name="Rasinkangas P."/>
            <person name="Parkhill J."/>
            <person name="Rea M.C."/>
            <person name="O'Sullivan O."/>
            <person name="Ritari J."/>
            <person name="Douillard F.P."/>
            <person name="Paul Ross R."/>
            <person name="Yang R."/>
            <person name="Briner A.E."/>
            <person name="Felis G.E."/>
            <person name="de Vos W.M."/>
            <person name="Barrangou R."/>
            <person name="Klaenhammer T.R."/>
            <person name="Caufield P.W."/>
            <person name="Cui Y."/>
            <person name="Zhang H."/>
            <person name="O'Toole P.W."/>
        </authorList>
    </citation>
    <scope>NUCLEOTIDE SEQUENCE [LARGE SCALE GENOMIC DNA]</scope>
    <source>
        <strain evidence="10 11">DSM 20014</strain>
    </source>
</reference>
<protein>
    <recommendedName>
        <fullName evidence="9">Large-conductance mechanosensitive channel</fullName>
    </recommendedName>
</protein>